<evidence type="ECO:0000313" key="6">
    <source>
        <dbReference type="EMBL" id="LAB23664.1"/>
    </source>
</evidence>
<dbReference type="PANTHER" id="PTHR46143">
    <property type="entry name" value="CALPAIN-7"/>
    <property type="match status" value="1"/>
</dbReference>
<evidence type="ECO:0000259" key="5">
    <source>
        <dbReference type="PROSITE" id="PS50203"/>
    </source>
</evidence>
<dbReference type="AlphaFoldDB" id="A0A2D4LRL6"/>
<evidence type="ECO:0000256" key="1">
    <source>
        <dbReference type="ARBA" id="ARBA00022670"/>
    </source>
</evidence>
<dbReference type="Pfam" id="PF00648">
    <property type="entry name" value="Peptidase_C2"/>
    <property type="match status" value="1"/>
</dbReference>
<dbReference type="InterPro" id="IPR001300">
    <property type="entry name" value="Peptidase_C2_calpain_cat"/>
</dbReference>
<keyword evidence="3" id="KW-0788">Thiol protease</keyword>
<proteinExistence type="predicted"/>
<evidence type="ECO:0000256" key="4">
    <source>
        <dbReference type="PROSITE-ProRule" id="PRU00239"/>
    </source>
</evidence>
<comment type="caution">
    <text evidence="4">Lacks conserved residue(s) required for the propagation of feature annotation.</text>
</comment>
<dbReference type="GO" id="GO:0006508">
    <property type="term" value="P:proteolysis"/>
    <property type="evidence" value="ECO:0007669"/>
    <property type="project" value="UniProtKB-KW"/>
</dbReference>
<accession>A0A2D4LRL6</accession>
<name>A0A2D4LRL6_9SAUR</name>
<reference evidence="6" key="2">
    <citation type="submission" date="2017-11" db="EMBL/GenBank/DDBJ databases">
        <title>Coralsnake Venomics: Analyses of Venom Gland Transcriptomes and Proteomes of Six Brazilian Taxa.</title>
        <authorList>
            <person name="Aird S.D."/>
            <person name="Jorge da Silva N."/>
            <person name="Qiu L."/>
            <person name="Villar-Briones A."/>
            <person name="Aparecida-Saddi V."/>
            <person name="Campos-Telles M.P."/>
            <person name="Grau M."/>
            <person name="Mikheyev A.S."/>
        </authorList>
    </citation>
    <scope>NUCLEOTIDE SEQUENCE</scope>
    <source>
        <tissue evidence="6">Venom_gland</tissue>
    </source>
</reference>
<evidence type="ECO:0000256" key="3">
    <source>
        <dbReference type="ARBA" id="ARBA00022807"/>
    </source>
</evidence>
<organism evidence="6">
    <name type="scientific">Micrurus spixii</name>
    <name type="common">Amazon coral snake</name>
    <dbReference type="NCBI Taxonomy" id="129469"/>
    <lineage>
        <taxon>Eukaryota</taxon>
        <taxon>Metazoa</taxon>
        <taxon>Chordata</taxon>
        <taxon>Craniata</taxon>
        <taxon>Vertebrata</taxon>
        <taxon>Euteleostomi</taxon>
        <taxon>Lepidosauria</taxon>
        <taxon>Squamata</taxon>
        <taxon>Bifurcata</taxon>
        <taxon>Unidentata</taxon>
        <taxon>Episquamata</taxon>
        <taxon>Toxicofera</taxon>
        <taxon>Serpentes</taxon>
        <taxon>Colubroidea</taxon>
        <taxon>Elapidae</taxon>
        <taxon>Elapinae</taxon>
        <taxon>Micrurus</taxon>
    </lineage>
</organism>
<dbReference type="PROSITE" id="PS50203">
    <property type="entry name" value="CALPAIN_CAT"/>
    <property type="match status" value="1"/>
</dbReference>
<dbReference type="GO" id="GO:0004198">
    <property type="term" value="F:calcium-dependent cysteine-type endopeptidase activity"/>
    <property type="evidence" value="ECO:0007669"/>
    <property type="project" value="InterPro"/>
</dbReference>
<evidence type="ECO:0000256" key="2">
    <source>
        <dbReference type="ARBA" id="ARBA00022801"/>
    </source>
</evidence>
<dbReference type="PANTHER" id="PTHR46143:SF1">
    <property type="entry name" value="CALPAIN-7"/>
    <property type="match status" value="1"/>
</dbReference>
<feature type="domain" description="Calpain catalytic" evidence="5">
    <location>
        <begin position="35"/>
        <end position="87"/>
    </location>
</feature>
<dbReference type="InterPro" id="IPR038765">
    <property type="entry name" value="Papain-like_cys_pep_sf"/>
</dbReference>
<keyword evidence="2" id="KW-0378">Hydrolase</keyword>
<dbReference type="SUPFAM" id="SSF54001">
    <property type="entry name" value="Cysteine proteinases"/>
    <property type="match status" value="1"/>
</dbReference>
<keyword evidence="1" id="KW-0645">Protease</keyword>
<dbReference type="EMBL" id="IACM01039291">
    <property type="protein sequence ID" value="LAB23664.1"/>
    <property type="molecule type" value="Transcribed_RNA"/>
</dbReference>
<reference evidence="6" key="1">
    <citation type="submission" date="2017-07" db="EMBL/GenBank/DDBJ databases">
        <authorList>
            <person name="Mikheyev A."/>
            <person name="Grau M."/>
        </authorList>
    </citation>
    <scope>NUCLEOTIDE SEQUENCE</scope>
    <source>
        <tissue evidence="6">Venom_gland</tissue>
    </source>
</reference>
<sequence length="100" mass="11471">MSVDLRERFAFPIPFSDKCGPLPLSPKQKAMFSRWVRPNDITNNPTMIYTVSSFSIKQTVVSDCSFVASLAISAAYERRYNKKLITRYTFFCSMTCSCFL</sequence>
<dbReference type="InterPro" id="IPR051297">
    <property type="entry name" value="PalB/RIM13"/>
</dbReference>
<protein>
    <recommendedName>
        <fullName evidence="5">Calpain catalytic domain-containing protein</fullName>
    </recommendedName>
</protein>